<evidence type="ECO:0008006" key="7">
    <source>
        <dbReference type="Google" id="ProtNLM"/>
    </source>
</evidence>
<keyword evidence="4" id="KW-0812">Transmembrane</keyword>
<gene>
    <name evidence="5" type="ORF">C3B51_23425</name>
</gene>
<evidence type="ECO:0000313" key="6">
    <source>
        <dbReference type="Proteomes" id="UP000292345"/>
    </source>
</evidence>
<protein>
    <recommendedName>
        <fullName evidence="7">Lysozyme</fullName>
    </recommendedName>
</protein>
<dbReference type="PROSITE" id="PS51904">
    <property type="entry name" value="GLYCOSYL_HYDROL_F25_2"/>
    <property type="match status" value="1"/>
</dbReference>
<accession>A0A4Q7DYU7</accession>
<dbReference type="GO" id="GO:0016998">
    <property type="term" value="P:cell wall macromolecule catabolic process"/>
    <property type="evidence" value="ECO:0007669"/>
    <property type="project" value="InterPro"/>
</dbReference>
<dbReference type="PANTHER" id="PTHR34135:SF2">
    <property type="entry name" value="LYSOZYME"/>
    <property type="match status" value="1"/>
</dbReference>
<evidence type="ECO:0000256" key="2">
    <source>
        <dbReference type="ARBA" id="ARBA00022801"/>
    </source>
</evidence>
<keyword evidence="4" id="KW-1133">Transmembrane helix</keyword>
<dbReference type="SUPFAM" id="SSF51445">
    <property type="entry name" value="(Trans)glycosidases"/>
    <property type="match status" value="1"/>
</dbReference>
<dbReference type="EMBL" id="PPUZ01000164">
    <property type="protein sequence ID" value="RZM69597.1"/>
    <property type="molecule type" value="Genomic_DNA"/>
</dbReference>
<dbReference type="Gene3D" id="3.20.20.80">
    <property type="entry name" value="Glycosidases"/>
    <property type="match status" value="1"/>
</dbReference>
<dbReference type="PANTHER" id="PTHR34135">
    <property type="entry name" value="LYSOZYME"/>
    <property type="match status" value="1"/>
</dbReference>
<dbReference type="RefSeq" id="WP_130246552.1">
    <property type="nucleotide sequence ID" value="NZ_PPUZ01000164.1"/>
</dbReference>
<keyword evidence="2" id="KW-0378">Hydrolase</keyword>
<dbReference type="Pfam" id="PF01183">
    <property type="entry name" value="Glyco_hydro_25"/>
    <property type="match status" value="1"/>
</dbReference>
<evidence type="ECO:0000313" key="5">
    <source>
        <dbReference type="EMBL" id="RZM69597.1"/>
    </source>
</evidence>
<sequence>MLSSKTLEHDSPMVFVLFTAIACLLYFFRPSLMPPAQQADKQALTVFPKHLQQYLSDPGAAPVLGIDVSHYQGTVDWQQVARAGVQFVYIKATDGITYQDPAFYSHLKGAQAAGLQVGAYHFFEPDDDPVKQVGNFTKTVQGLGLTLMPMLDVEITSNRSAEQISSGVAKFIAAVQQRTGCQTLLYSYGDFWQKNLSSQFASHPFWLADYADSPSVPEQAKAWWLWQYSDSAHLAGVHTQVDVDVVIAGEAGLNAMKCATMGAKS</sequence>
<dbReference type="InterPro" id="IPR017853">
    <property type="entry name" value="GH"/>
</dbReference>
<comment type="caution">
    <text evidence="5">The sequence shown here is derived from an EMBL/GenBank/DDBJ whole genome shotgun (WGS) entry which is preliminary data.</text>
</comment>
<dbReference type="AlphaFoldDB" id="A0A4Q7DYU7"/>
<organism evidence="5 6">
    <name type="scientific">Pseudoalteromonas rubra</name>
    <dbReference type="NCBI Taxonomy" id="43658"/>
    <lineage>
        <taxon>Bacteria</taxon>
        <taxon>Pseudomonadati</taxon>
        <taxon>Pseudomonadota</taxon>
        <taxon>Gammaproteobacteria</taxon>
        <taxon>Alteromonadales</taxon>
        <taxon>Pseudoalteromonadaceae</taxon>
        <taxon>Pseudoalteromonas</taxon>
    </lineage>
</organism>
<dbReference type="GO" id="GO:0003796">
    <property type="term" value="F:lysozyme activity"/>
    <property type="evidence" value="ECO:0007669"/>
    <property type="project" value="InterPro"/>
</dbReference>
<dbReference type="GO" id="GO:0016052">
    <property type="term" value="P:carbohydrate catabolic process"/>
    <property type="evidence" value="ECO:0007669"/>
    <property type="project" value="TreeGrafter"/>
</dbReference>
<evidence type="ECO:0000256" key="1">
    <source>
        <dbReference type="ARBA" id="ARBA00010646"/>
    </source>
</evidence>
<reference evidence="5 6" key="1">
    <citation type="submission" date="2018-01" db="EMBL/GenBank/DDBJ databases">
        <title>Co-occurrence of chitin degradation, pigmentation and bioactivity in marine Pseudoalteromonas.</title>
        <authorList>
            <person name="Paulsen S."/>
            <person name="Gram L."/>
            <person name="Machado H."/>
        </authorList>
    </citation>
    <scope>NUCLEOTIDE SEQUENCE [LARGE SCALE GENOMIC DNA]</scope>
    <source>
        <strain evidence="5 6">S1946</strain>
    </source>
</reference>
<feature type="transmembrane region" description="Helical" evidence="4">
    <location>
        <begin position="12"/>
        <end position="28"/>
    </location>
</feature>
<evidence type="ECO:0000256" key="4">
    <source>
        <dbReference type="SAM" id="Phobius"/>
    </source>
</evidence>
<name>A0A4Q7DYU7_9GAMM</name>
<dbReference type="GO" id="GO:0009253">
    <property type="term" value="P:peptidoglycan catabolic process"/>
    <property type="evidence" value="ECO:0007669"/>
    <property type="project" value="InterPro"/>
</dbReference>
<dbReference type="SMART" id="SM00641">
    <property type="entry name" value="Glyco_25"/>
    <property type="match status" value="1"/>
</dbReference>
<comment type="similarity">
    <text evidence="1">Belongs to the glycosyl hydrolase 25 family.</text>
</comment>
<dbReference type="Proteomes" id="UP000292345">
    <property type="component" value="Unassembled WGS sequence"/>
</dbReference>
<keyword evidence="4" id="KW-0472">Membrane</keyword>
<dbReference type="PROSITE" id="PS51257">
    <property type="entry name" value="PROKAR_LIPOPROTEIN"/>
    <property type="match status" value="1"/>
</dbReference>
<evidence type="ECO:0000256" key="3">
    <source>
        <dbReference type="ARBA" id="ARBA00023295"/>
    </source>
</evidence>
<dbReference type="InterPro" id="IPR002053">
    <property type="entry name" value="Glyco_hydro_25"/>
</dbReference>
<proteinExistence type="inferred from homology"/>
<dbReference type="InterPro" id="IPR018077">
    <property type="entry name" value="Glyco_hydro_fam25_subgr"/>
</dbReference>
<keyword evidence="3" id="KW-0326">Glycosidase</keyword>